<keyword evidence="2" id="KW-0808">Transferase</keyword>
<evidence type="ECO:0000313" key="5">
    <source>
        <dbReference type="EMBL" id="KAK4193993.1"/>
    </source>
</evidence>
<proteinExistence type="inferred from homology"/>
<evidence type="ECO:0000313" key="6">
    <source>
        <dbReference type="Proteomes" id="UP001303160"/>
    </source>
</evidence>
<name>A0AAN6X5X6_9PEZI</name>
<dbReference type="InterPro" id="IPR009288">
    <property type="entry name" value="AIG2-like_dom"/>
</dbReference>
<dbReference type="CDD" id="cd06661">
    <property type="entry name" value="GGCT_like"/>
    <property type="match status" value="1"/>
</dbReference>
<dbReference type="Proteomes" id="UP001303160">
    <property type="component" value="Unassembled WGS sequence"/>
</dbReference>
<accession>A0AAN6X5X6</accession>
<feature type="non-terminal residue" evidence="5">
    <location>
        <position position="1"/>
    </location>
</feature>
<evidence type="ECO:0000259" key="4">
    <source>
        <dbReference type="Pfam" id="PF06094"/>
    </source>
</evidence>
<sequence>LFAYGTLTIDAVMHALLDRVPPSEVATAPGWRAAGLPDLPYPGLVVDPTSNAWGRLYQDLTERECEILDAFENPKYDIAQVTLSSGAKALAYVWPADPPALTTTWTVGCIDAEGMEDYLAMCAEFRQDWEE</sequence>
<evidence type="ECO:0000256" key="2">
    <source>
        <dbReference type="ARBA" id="ARBA00022679"/>
    </source>
</evidence>
<dbReference type="PANTHER" id="PTHR31544">
    <property type="entry name" value="AIG2-LIKE PROTEIN D"/>
    <property type="match status" value="1"/>
</dbReference>
<dbReference type="EMBL" id="MU864168">
    <property type="protein sequence ID" value="KAK4193993.1"/>
    <property type="molecule type" value="Genomic_DNA"/>
</dbReference>
<organism evidence="5 6">
    <name type="scientific">Triangularia verruculosa</name>
    <dbReference type="NCBI Taxonomy" id="2587418"/>
    <lineage>
        <taxon>Eukaryota</taxon>
        <taxon>Fungi</taxon>
        <taxon>Dikarya</taxon>
        <taxon>Ascomycota</taxon>
        <taxon>Pezizomycotina</taxon>
        <taxon>Sordariomycetes</taxon>
        <taxon>Sordariomycetidae</taxon>
        <taxon>Sordariales</taxon>
        <taxon>Podosporaceae</taxon>
        <taxon>Triangularia</taxon>
    </lineage>
</organism>
<dbReference type="SUPFAM" id="SSF110857">
    <property type="entry name" value="Gamma-glutamyl cyclotransferase-like"/>
    <property type="match status" value="1"/>
</dbReference>
<dbReference type="InterPro" id="IPR045038">
    <property type="entry name" value="AIG2-like"/>
</dbReference>
<reference evidence="5" key="1">
    <citation type="journal article" date="2023" name="Mol. Phylogenet. Evol.">
        <title>Genome-scale phylogeny and comparative genomics of the fungal order Sordariales.</title>
        <authorList>
            <person name="Hensen N."/>
            <person name="Bonometti L."/>
            <person name="Westerberg I."/>
            <person name="Brannstrom I.O."/>
            <person name="Guillou S."/>
            <person name="Cros-Aarteil S."/>
            <person name="Calhoun S."/>
            <person name="Haridas S."/>
            <person name="Kuo A."/>
            <person name="Mondo S."/>
            <person name="Pangilinan J."/>
            <person name="Riley R."/>
            <person name="LaButti K."/>
            <person name="Andreopoulos B."/>
            <person name="Lipzen A."/>
            <person name="Chen C."/>
            <person name="Yan M."/>
            <person name="Daum C."/>
            <person name="Ng V."/>
            <person name="Clum A."/>
            <person name="Steindorff A."/>
            <person name="Ohm R.A."/>
            <person name="Martin F."/>
            <person name="Silar P."/>
            <person name="Natvig D.O."/>
            <person name="Lalanne C."/>
            <person name="Gautier V."/>
            <person name="Ament-Velasquez S.L."/>
            <person name="Kruys A."/>
            <person name="Hutchinson M.I."/>
            <person name="Powell A.J."/>
            <person name="Barry K."/>
            <person name="Miller A.N."/>
            <person name="Grigoriev I.V."/>
            <person name="Debuchy R."/>
            <person name="Gladieux P."/>
            <person name="Hiltunen Thoren M."/>
            <person name="Johannesson H."/>
        </authorList>
    </citation>
    <scope>NUCLEOTIDE SEQUENCE</scope>
    <source>
        <strain evidence="5">CBS 315.58</strain>
    </source>
</reference>
<keyword evidence="6" id="KW-1185">Reference proteome</keyword>
<feature type="domain" description="Gamma-glutamylcyclotransferase AIG2-like" evidence="4">
    <location>
        <begin position="1"/>
        <end position="96"/>
    </location>
</feature>
<dbReference type="GO" id="GO:0016740">
    <property type="term" value="F:transferase activity"/>
    <property type="evidence" value="ECO:0007669"/>
    <property type="project" value="UniProtKB-KW"/>
</dbReference>
<comment type="similarity">
    <text evidence="1">Belongs to the gamma-glutamylcyclotransferase family.</text>
</comment>
<evidence type="ECO:0000256" key="1">
    <source>
        <dbReference type="ARBA" id="ARBA00008861"/>
    </source>
</evidence>
<dbReference type="Gene3D" id="3.10.490.10">
    <property type="entry name" value="Gamma-glutamyl cyclotransferase-like"/>
    <property type="match status" value="1"/>
</dbReference>
<protein>
    <recommendedName>
        <fullName evidence="3">Putative gamma-glutamylcyclotransferase</fullName>
    </recommendedName>
</protein>
<reference evidence="5" key="2">
    <citation type="submission" date="2023-05" db="EMBL/GenBank/DDBJ databases">
        <authorList>
            <consortium name="Lawrence Berkeley National Laboratory"/>
            <person name="Steindorff A."/>
            <person name="Hensen N."/>
            <person name="Bonometti L."/>
            <person name="Westerberg I."/>
            <person name="Brannstrom I.O."/>
            <person name="Guillou S."/>
            <person name="Cros-Aarteil S."/>
            <person name="Calhoun S."/>
            <person name="Haridas S."/>
            <person name="Kuo A."/>
            <person name="Mondo S."/>
            <person name="Pangilinan J."/>
            <person name="Riley R."/>
            <person name="Labutti K."/>
            <person name="Andreopoulos B."/>
            <person name="Lipzen A."/>
            <person name="Chen C."/>
            <person name="Yanf M."/>
            <person name="Daum C."/>
            <person name="Ng V."/>
            <person name="Clum A."/>
            <person name="Ohm R."/>
            <person name="Martin F."/>
            <person name="Silar P."/>
            <person name="Natvig D."/>
            <person name="Lalanne C."/>
            <person name="Gautier V."/>
            <person name="Ament-Velasquez S.L."/>
            <person name="Kruys A."/>
            <person name="Hutchinson M.I."/>
            <person name="Powell A.J."/>
            <person name="Barry K."/>
            <person name="Miller A.N."/>
            <person name="Grigoriev I.V."/>
            <person name="Debuchy R."/>
            <person name="Gladieux P."/>
            <person name="Thoren M.H."/>
            <person name="Johannesson H."/>
        </authorList>
    </citation>
    <scope>NUCLEOTIDE SEQUENCE</scope>
    <source>
        <strain evidence="5">CBS 315.58</strain>
    </source>
</reference>
<evidence type="ECO:0000256" key="3">
    <source>
        <dbReference type="ARBA" id="ARBA00030602"/>
    </source>
</evidence>
<feature type="non-terminal residue" evidence="5">
    <location>
        <position position="131"/>
    </location>
</feature>
<dbReference type="InterPro" id="IPR013024">
    <property type="entry name" value="GGCT-like"/>
</dbReference>
<dbReference type="AlphaFoldDB" id="A0AAN6X5X6"/>
<comment type="caution">
    <text evidence="5">The sequence shown here is derived from an EMBL/GenBank/DDBJ whole genome shotgun (WGS) entry which is preliminary data.</text>
</comment>
<gene>
    <name evidence="5" type="ORF">QBC40DRAFT_155043</name>
</gene>
<dbReference type="PANTHER" id="PTHR31544:SF2">
    <property type="entry name" value="AIG2-LIKE PROTEIN D"/>
    <property type="match status" value="1"/>
</dbReference>
<dbReference type="Pfam" id="PF06094">
    <property type="entry name" value="GGACT"/>
    <property type="match status" value="1"/>
</dbReference>
<dbReference type="InterPro" id="IPR036568">
    <property type="entry name" value="GGCT-like_sf"/>
</dbReference>